<dbReference type="PANTHER" id="PTHR42951:SF4">
    <property type="entry name" value="ACYL-COENZYME A THIOESTERASE MBLAC2"/>
    <property type="match status" value="1"/>
</dbReference>
<evidence type="ECO:0000313" key="2">
    <source>
        <dbReference type="EMBL" id="MFC6005698.1"/>
    </source>
</evidence>
<keyword evidence="3" id="KW-1185">Reference proteome</keyword>
<dbReference type="Proteomes" id="UP001596189">
    <property type="component" value="Unassembled WGS sequence"/>
</dbReference>
<gene>
    <name evidence="2" type="ORF">ACFQDO_01020</name>
</gene>
<comment type="caution">
    <text evidence="2">The sequence shown here is derived from an EMBL/GenBank/DDBJ whole genome shotgun (WGS) entry which is preliminary data.</text>
</comment>
<feature type="domain" description="Metallo-beta-lactamase" evidence="1">
    <location>
        <begin position="54"/>
        <end position="230"/>
    </location>
</feature>
<reference evidence="3" key="1">
    <citation type="journal article" date="2019" name="Int. J. Syst. Evol. Microbiol.">
        <title>The Global Catalogue of Microorganisms (GCM) 10K type strain sequencing project: providing services to taxonomists for standard genome sequencing and annotation.</title>
        <authorList>
            <consortium name="The Broad Institute Genomics Platform"/>
            <consortium name="The Broad Institute Genome Sequencing Center for Infectious Disease"/>
            <person name="Wu L."/>
            <person name="Ma J."/>
        </authorList>
    </citation>
    <scope>NUCLEOTIDE SEQUENCE [LARGE SCALE GENOMIC DNA]</scope>
    <source>
        <strain evidence="3">KACC 14249</strain>
    </source>
</reference>
<protein>
    <submittedName>
        <fullName evidence="2">MBL fold metallo-hydrolase</fullName>
    </submittedName>
</protein>
<dbReference type="InterPro" id="IPR001279">
    <property type="entry name" value="Metallo-B-lactamas"/>
</dbReference>
<dbReference type="SUPFAM" id="SSF56281">
    <property type="entry name" value="Metallo-hydrolase/oxidoreductase"/>
    <property type="match status" value="1"/>
</dbReference>
<name>A0ABW1J9W7_9ACTN</name>
<organism evidence="2 3">
    <name type="scientific">Angustibacter luteus</name>
    <dbReference type="NCBI Taxonomy" id="658456"/>
    <lineage>
        <taxon>Bacteria</taxon>
        <taxon>Bacillati</taxon>
        <taxon>Actinomycetota</taxon>
        <taxon>Actinomycetes</taxon>
        <taxon>Kineosporiales</taxon>
        <taxon>Kineosporiaceae</taxon>
    </lineage>
</organism>
<evidence type="ECO:0000313" key="3">
    <source>
        <dbReference type="Proteomes" id="UP001596189"/>
    </source>
</evidence>
<accession>A0ABW1J9W7</accession>
<dbReference type="InterPro" id="IPR036866">
    <property type="entry name" value="RibonucZ/Hydroxyglut_hydro"/>
</dbReference>
<dbReference type="EMBL" id="JBHSRD010000002">
    <property type="protein sequence ID" value="MFC6005698.1"/>
    <property type="molecule type" value="Genomic_DNA"/>
</dbReference>
<dbReference type="RefSeq" id="WP_345716576.1">
    <property type="nucleotide sequence ID" value="NZ_BAABFP010000005.1"/>
</dbReference>
<dbReference type="PANTHER" id="PTHR42951">
    <property type="entry name" value="METALLO-BETA-LACTAMASE DOMAIN-CONTAINING"/>
    <property type="match status" value="1"/>
</dbReference>
<sequence length="316" mass="34923">MSVDFGSTDSAGVLPARWIHGQRPGGAPDPLLQVHWYDEHTAIIRQSKSVTFEAPFLYLLFGNERALLLDTGATKDRARFPLRDTVDSLVREWTSRWLAAADRDGYGLVVVHSHAHGDHVAGDGQLSDRPHTVVVGHEVSAVRAFFGLADWPRDRAELDLGGRVLDVLAIPGHHPAHVALLDRWAGLLLTGDSVYPGRLYVRDPRAFAASLDRLAALVEDRAVRHVLGCHIEMTSTPGVDYPVGATYQPDEARLAMTLGQLAEVRAAAHRFVDVPGVHRFAAFHLWIGPCRGAAVRQAGRLLWSRADRLPILRRWR</sequence>
<evidence type="ECO:0000259" key="1">
    <source>
        <dbReference type="SMART" id="SM00849"/>
    </source>
</evidence>
<dbReference type="Gene3D" id="3.60.15.10">
    <property type="entry name" value="Ribonuclease Z/Hydroxyacylglutathione hydrolase-like"/>
    <property type="match status" value="1"/>
</dbReference>
<dbReference type="SMART" id="SM00849">
    <property type="entry name" value="Lactamase_B"/>
    <property type="match status" value="1"/>
</dbReference>
<dbReference type="Pfam" id="PF00753">
    <property type="entry name" value="Lactamase_B"/>
    <property type="match status" value="1"/>
</dbReference>
<proteinExistence type="predicted"/>
<dbReference type="InterPro" id="IPR050855">
    <property type="entry name" value="NDM-1-like"/>
</dbReference>